<dbReference type="CDD" id="cd00160">
    <property type="entry name" value="RhoGEF"/>
    <property type="match status" value="1"/>
</dbReference>
<evidence type="ECO:0000256" key="3">
    <source>
        <dbReference type="ARBA" id="ARBA00022658"/>
    </source>
</evidence>
<dbReference type="PANTHER" id="PTHR12673">
    <property type="entry name" value="FACIOGENITAL DYSPLASIA PROTEIN"/>
    <property type="match status" value="1"/>
</dbReference>
<dbReference type="Pfam" id="PF00169">
    <property type="entry name" value="PH"/>
    <property type="match status" value="2"/>
</dbReference>
<feature type="region of interest" description="Disordered" evidence="10">
    <location>
        <begin position="862"/>
        <end position="915"/>
    </location>
</feature>
<feature type="compositionally biased region" description="Basic and acidic residues" evidence="10">
    <location>
        <begin position="75"/>
        <end position="84"/>
    </location>
</feature>
<dbReference type="InterPro" id="IPR035899">
    <property type="entry name" value="DBL_dom_sf"/>
</dbReference>
<feature type="compositionally biased region" description="Basic and acidic residues" evidence="10">
    <location>
        <begin position="36"/>
        <end position="60"/>
    </location>
</feature>
<feature type="compositionally biased region" description="Pro residues" evidence="10">
    <location>
        <begin position="277"/>
        <end position="294"/>
    </location>
</feature>
<evidence type="ECO:0000313" key="15">
    <source>
        <dbReference type="RefSeq" id="XP_032828103.1"/>
    </source>
</evidence>
<dbReference type="GO" id="GO:0005085">
    <property type="term" value="F:guanyl-nucleotide exchange factor activity"/>
    <property type="evidence" value="ECO:0007669"/>
    <property type="project" value="UniProtKB-KW"/>
</dbReference>
<keyword evidence="9" id="KW-0175">Coiled coil</keyword>
<proteinExistence type="predicted"/>
<feature type="compositionally biased region" description="Basic and acidic residues" evidence="10">
    <location>
        <begin position="642"/>
        <end position="654"/>
    </location>
</feature>
<keyword evidence="7" id="KW-0206">Cytoskeleton</keyword>
<feature type="compositionally biased region" description="Polar residues" evidence="10">
    <location>
        <begin position="1350"/>
        <end position="1359"/>
    </location>
</feature>
<evidence type="ECO:0000256" key="4">
    <source>
        <dbReference type="ARBA" id="ARBA00022723"/>
    </source>
</evidence>
<dbReference type="RefSeq" id="XP_032828105.1">
    <property type="nucleotide sequence ID" value="XM_032972214.1"/>
</dbReference>
<evidence type="ECO:0000259" key="13">
    <source>
        <dbReference type="PROSITE" id="PS50178"/>
    </source>
</evidence>
<evidence type="ECO:0000256" key="8">
    <source>
        <dbReference type="PROSITE-ProRule" id="PRU00091"/>
    </source>
</evidence>
<dbReference type="InterPro" id="IPR011993">
    <property type="entry name" value="PH-like_dom_sf"/>
</dbReference>
<feature type="domain" description="PH" evidence="11">
    <location>
        <begin position="1225"/>
        <end position="1319"/>
    </location>
</feature>
<feature type="region of interest" description="Disordered" evidence="10">
    <location>
        <begin position="1437"/>
        <end position="1468"/>
    </location>
</feature>
<dbReference type="Proteomes" id="UP001318040">
    <property type="component" value="Chromosome 48"/>
</dbReference>
<name>A0AAJ7U2P5_PETMA</name>
<dbReference type="InterPro" id="IPR013083">
    <property type="entry name" value="Znf_RING/FYVE/PHD"/>
</dbReference>
<dbReference type="CTD" id="55785"/>
<feature type="compositionally biased region" description="Polar residues" evidence="10">
    <location>
        <begin position="61"/>
        <end position="74"/>
    </location>
</feature>
<protein>
    <submittedName>
        <fullName evidence="15 16">FYVE, RhoGEF and PH domain-containing protein 6 isoform X2</fullName>
    </submittedName>
</protein>
<keyword evidence="2" id="KW-0963">Cytoplasm</keyword>
<organism evidence="14 16">
    <name type="scientific">Petromyzon marinus</name>
    <name type="common">Sea lamprey</name>
    <dbReference type="NCBI Taxonomy" id="7757"/>
    <lineage>
        <taxon>Eukaryota</taxon>
        <taxon>Metazoa</taxon>
        <taxon>Chordata</taxon>
        <taxon>Craniata</taxon>
        <taxon>Vertebrata</taxon>
        <taxon>Cyclostomata</taxon>
        <taxon>Hyperoartia</taxon>
        <taxon>Petromyzontiformes</taxon>
        <taxon>Petromyzontidae</taxon>
        <taxon>Petromyzon</taxon>
    </lineage>
</organism>
<feature type="compositionally biased region" description="Polar residues" evidence="10">
    <location>
        <begin position="768"/>
        <end position="781"/>
    </location>
</feature>
<evidence type="ECO:0000259" key="12">
    <source>
        <dbReference type="PROSITE" id="PS50010"/>
    </source>
</evidence>
<feature type="compositionally biased region" description="Acidic residues" evidence="10">
    <location>
        <begin position="950"/>
        <end position="973"/>
    </location>
</feature>
<feature type="compositionally biased region" description="Low complexity" evidence="10">
    <location>
        <begin position="323"/>
        <end position="343"/>
    </location>
</feature>
<dbReference type="SMART" id="SM00325">
    <property type="entry name" value="RhoGEF"/>
    <property type="match status" value="1"/>
</dbReference>
<evidence type="ECO:0000313" key="17">
    <source>
        <dbReference type="RefSeq" id="XP_032828105.1"/>
    </source>
</evidence>
<reference evidence="15 16" key="1">
    <citation type="submission" date="2025-04" db="UniProtKB">
        <authorList>
            <consortium name="RefSeq"/>
        </authorList>
    </citation>
    <scope>IDENTIFICATION</scope>
    <source>
        <tissue evidence="15 16">Sperm</tissue>
    </source>
</reference>
<feature type="compositionally biased region" description="Basic residues" evidence="10">
    <location>
        <begin position="782"/>
        <end position="794"/>
    </location>
</feature>
<feature type="compositionally biased region" description="Low complexity" evidence="10">
    <location>
        <begin position="1439"/>
        <end position="1451"/>
    </location>
</feature>
<comment type="subcellular location">
    <subcellularLocation>
        <location evidence="1">Cytoplasm</location>
        <location evidence="1">Cytoskeleton</location>
    </subcellularLocation>
</comment>
<dbReference type="SMART" id="SM00064">
    <property type="entry name" value="FYVE"/>
    <property type="match status" value="1"/>
</dbReference>
<feature type="region of interest" description="Disordered" evidence="10">
    <location>
        <begin position="1339"/>
        <end position="1359"/>
    </location>
</feature>
<keyword evidence="6" id="KW-0862">Zinc</keyword>
<evidence type="ECO:0000256" key="6">
    <source>
        <dbReference type="ARBA" id="ARBA00022833"/>
    </source>
</evidence>
<accession>A0AAJ7U2P5</accession>
<dbReference type="PROSITE" id="PS50010">
    <property type="entry name" value="DH_2"/>
    <property type="match status" value="1"/>
</dbReference>
<feature type="compositionally biased region" description="Basic and acidic residues" evidence="10">
    <location>
        <begin position="511"/>
        <end position="521"/>
    </location>
</feature>
<dbReference type="SUPFAM" id="SSF48065">
    <property type="entry name" value="DBL homology domain (DH-domain)"/>
    <property type="match status" value="1"/>
</dbReference>
<feature type="domain" description="DH" evidence="12">
    <location>
        <begin position="1006"/>
        <end position="1196"/>
    </location>
</feature>
<feature type="compositionally biased region" description="Basic and acidic residues" evidence="10">
    <location>
        <begin position="885"/>
        <end position="905"/>
    </location>
</feature>
<dbReference type="RefSeq" id="XP_032828103.1">
    <property type="nucleotide sequence ID" value="XM_032972212.1"/>
</dbReference>
<dbReference type="RefSeq" id="XP_032828104.1">
    <property type="nucleotide sequence ID" value="XM_032972213.1"/>
</dbReference>
<dbReference type="InterPro" id="IPR000219">
    <property type="entry name" value="DH_dom"/>
</dbReference>
<evidence type="ECO:0000256" key="9">
    <source>
        <dbReference type="SAM" id="Coils"/>
    </source>
</evidence>
<keyword evidence="4" id="KW-0479">Metal-binding</keyword>
<feature type="region of interest" description="Disordered" evidence="10">
    <location>
        <begin position="739"/>
        <end position="834"/>
    </location>
</feature>
<dbReference type="InterPro" id="IPR051092">
    <property type="entry name" value="FYVE_RhoGEF_PH"/>
</dbReference>
<feature type="region of interest" description="Disordered" evidence="10">
    <location>
        <begin position="943"/>
        <end position="992"/>
    </location>
</feature>
<evidence type="ECO:0000256" key="5">
    <source>
        <dbReference type="ARBA" id="ARBA00022771"/>
    </source>
</evidence>
<evidence type="ECO:0000256" key="2">
    <source>
        <dbReference type="ARBA" id="ARBA00022490"/>
    </source>
</evidence>
<evidence type="ECO:0000256" key="1">
    <source>
        <dbReference type="ARBA" id="ARBA00004245"/>
    </source>
</evidence>
<feature type="compositionally biased region" description="Gly residues" evidence="10">
    <location>
        <begin position="1339"/>
        <end position="1349"/>
    </location>
</feature>
<feature type="compositionally biased region" description="Pro residues" evidence="10">
    <location>
        <begin position="804"/>
        <end position="817"/>
    </location>
</feature>
<dbReference type="GO" id="GO:0005856">
    <property type="term" value="C:cytoskeleton"/>
    <property type="evidence" value="ECO:0007669"/>
    <property type="project" value="UniProtKB-SubCell"/>
</dbReference>
<dbReference type="InterPro" id="IPR001849">
    <property type="entry name" value="PH_domain"/>
</dbReference>
<feature type="region of interest" description="Disordered" evidence="10">
    <location>
        <begin position="259"/>
        <end position="719"/>
    </location>
</feature>
<feature type="compositionally biased region" description="Low complexity" evidence="10">
    <location>
        <begin position="392"/>
        <end position="408"/>
    </location>
</feature>
<keyword evidence="14" id="KW-1185">Reference proteome</keyword>
<dbReference type="Gene3D" id="3.30.40.10">
    <property type="entry name" value="Zinc/RING finger domain, C3HC4 (zinc finger)"/>
    <property type="match status" value="1"/>
</dbReference>
<gene>
    <name evidence="15 16 17" type="primary">FGD6</name>
</gene>
<feature type="compositionally biased region" description="Low complexity" evidence="10">
    <location>
        <begin position="659"/>
        <end position="670"/>
    </location>
</feature>
<evidence type="ECO:0000259" key="11">
    <source>
        <dbReference type="PROSITE" id="PS50003"/>
    </source>
</evidence>
<dbReference type="SUPFAM" id="SSF50729">
    <property type="entry name" value="PH domain-like"/>
    <property type="match status" value="2"/>
</dbReference>
<feature type="region of interest" description="Disordered" evidence="10">
    <location>
        <begin position="101"/>
        <end position="139"/>
    </location>
</feature>
<dbReference type="Pfam" id="PF00621">
    <property type="entry name" value="RhoGEF"/>
    <property type="match status" value="1"/>
</dbReference>
<feature type="compositionally biased region" description="Basic and acidic residues" evidence="10">
    <location>
        <begin position="443"/>
        <end position="457"/>
    </location>
</feature>
<feature type="compositionally biased region" description="Low complexity" evidence="10">
    <location>
        <begin position="127"/>
        <end position="139"/>
    </location>
</feature>
<dbReference type="PANTHER" id="PTHR12673:SF13">
    <property type="entry name" value="FYVE, RHOGEF AND PH DOMAIN-CONTAINING PROTEIN 5"/>
    <property type="match status" value="1"/>
</dbReference>
<dbReference type="InterPro" id="IPR017455">
    <property type="entry name" value="Znf_FYVE-rel"/>
</dbReference>
<feature type="compositionally biased region" description="Basic and acidic residues" evidence="10">
    <location>
        <begin position="594"/>
        <end position="608"/>
    </location>
</feature>
<feature type="domain" description="FYVE-type" evidence="13">
    <location>
        <begin position="1371"/>
        <end position="1430"/>
    </location>
</feature>
<dbReference type="Pfam" id="PF01363">
    <property type="entry name" value="FYVE"/>
    <property type="match status" value="1"/>
</dbReference>
<dbReference type="PROSITE" id="PS50178">
    <property type="entry name" value="ZF_FYVE"/>
    <property type="match status" value="1"/>
</dbReference>
<evidence type="ECO:0000256" key="7">
    <source>
        <dbReference type="ARBA" id="ARBA00023212"/>
    </source>
</evidence>
<dbReference type="InterPro" id="IPR000306">
    <property type="entry name" value="Znf_FYVE"/>
</dbReference>
<feature type="compositionally biased region" description="Pro residues" evidence="10">
    <location>
        <begin position="10"/>
        <end position="30"/>
    </location>
</feature>
<dbReference type="Gene3D" id="1.20.900.10">
    <property type="entry name" value="Dbl homology (DH) domain"/>
    <property type="match status" value="1"/>
</dbReference>
<evidence type="ECO:0000256" key="10">
    <source>
        <dbReference type="SAM" id="MobiDB-lite"/>
    </source>
</evidence>
<dbReference type="PROSITE" id="PS50003">
    <property type="entry name" value="PH_DOMAIN"/>
    <property type="match status" value="2"/>
</dbReference>
<feature type="compositionally biased region" description="Pro residues" evidence="10">
    <location>
        <begin position="632"/>
        <end position="641"/>
    </location>
</feature>
<evidence type="ECO:0000313" key="14">
    <source>
        <dbReference type="Proteomes" id="UP001318040"/>
    </source>
</evidence>
<dbReference type="SMART" id="SM00233">
    <property type="entry name" value="PH"/>
    <property type="match status" value="2"/>
</dbReference>
<keyword evidence="3" id="KW-0344">Guanine-nucleotide releasing factor</keyword>
<feature type="domain" description="PH" evidence="11">
    <location>
        <begin position="1483"/>
        <end position="1576"/>
    </location>
</feature>
<feature type="compositionally biased region" description="Acidic residues" evidence="10">
    <location>
        <begin position="906"/>
        <end position="915"/>
    </location>
</feature>
<feature type="coiled-coil region" evidence="9">
    <location>
        <begin position="1064"/>
        <end position="1091"/>
    </location>
</feature>
<dbReference type="GO" id="GO:0008270">
    <property type="term" value="F:zinc ion binding"/>
    <property type="evidence" value="ECO:0007669"/>
    <property type="project" value="UniProtKB-KW"/>
</dbReference>
<dbReference type="CDD" id="cd13237">
    <property type="entry name" value="PH2_FGD5_FGD6"/>
    <property type="match status" value="1"/>
</dbReference>
<dbReference type="GO" id="GO:0005737">
    <property type="term" value="C:cytoplasm"/>
    <property type="evidence" value="ECO:0007669"/>
    <property type="project" value="TreeGrafter"/>
</dbReference>
<keyword evidence="5 8" id="KW-0863">Zinc-finger</keyword>
<evidence type="ECO:0000313" key="16">
    <source>
        <dbReference type="RefSeq" id="XP_032828104.1"/>
    </source>
</evidence>
<sequence>MTSAEIKKPPVAPKPRLPAPPRPSQPPRLPAPQVNHTDRANHKDQGDHTGEIIHADRASHSDQINHAPQANHADQTNHTDRVNDADQISQTDQANHTGQIAHAGQANHASPRSQKPPVAPKPKVAKKPPVAEVKPTPQQQQAVAAVAAVSPADGTKPCRECGSRNRKPDVPATAALLGSCCCHRHLDFGAAHGLGPTQCGDGGGDGSCCLCAVSRVAASCKGCEAACRFRRVSDRHDTAIHVHGCEAVALLLHRTEFDGGGSGDAAQPESCRAAPAPGSPKPSLPPPPPLPPRLRSPDLGVKGSESPPLAEVAPRLRREPADARAAGAIRPAAPSAKAGADPGELAPDGPAVRDRRCTSPGGGARGTVEGERSGRLPVAAPPDAGLTPQRPASAGKRSGERSSGSPGRPRARGDVGAPVPKPRRLVPAPHFPDRATESVASDETGHDDDLPEGERFADGAIEQNCPPARLRSPSELGAPTPTEWPQGGSTARDVAGVDAGGEMVSSGNRSPAERPGNECRRSTTCGNEPWPPIGERAAFDEHVTPGGAATEPSELGQRLRRHEEDAERTTRAPPLKPKRGGGNVQSPAPGTAAELERAQRDGDADRAATRRGASVGGGGGGVHSIDRRRPSFGPPPPPTLPPKKEHSRGDDAGRKSSRAAEAVAAAAAAACLKDIPPPFQPADITQRPIAKYSPRPAEGDGRSGVVGGSGGEGKKKSSFRNFLPLRFSGKSKVEIRLFGSAESPPAQGVCRDLRWRGGRQQQRGELATSLTRRSSESQVQRSKVRTYTRTGSRRVTRDDGVVDPPLPPGLRTPPPKPRSISFPCASTPKHGCADSDAAYKSVEQRVEQRVEQCVVERVAAVPPPRPRGRSLGFQDLLRGGGGDPRWGDPRAEALRGDSDRRHRVDGDDDDDEEEPFSYVDMNSFLDAEDGSFSVAGARTGRMKSFGDSIQSDEDVPDTSSEDNDEDDEEEDREEEKTGCSMSLKAPGTLLRPRASPLSDVEVKRNKAFHIAREMVSSERVFVDVLKLLHIDFRGAVVSAGVEAGKPLVDDKTLSQILLYLPQLYELNQSLLQELEERMAHWEEERERIADVIMRKGPYLKMYSAYIKEFDRITLLLDECCRKCPPFAAVVRDFEMSPRCANLALKHHLLKPVQRIPQYRLLLTDYLKNLTPESADYKDTQAALAMVSEVADHANDSMKQGDNFEKLMQIQYSLTGHHEIVQPGRVFLKEGTLMKLSRKVMQPRVFYLMNDTLLYTTPQQGGTYKLNNMLSLAGMKVSKPSQEAYQNELIIVSVERSFILSASSASERDEWLLAISCAIDDYTRKRISFTHTCGGAGGDGGDGGGDGGSGQMDTFQRSESQLGHKAPIWIPDSRVTMCMICTCDFTLTWRRHHCRACGKIICQGCSYHRYPLKYRKDRPERVCDQCYASLGKRDKTVVLGRSPPSQSRSPGGALSSVLHSITPSPGRKLKRVPAALKQVAGTEGSSMSGYLQRSKDNRKPWRRLWFVVKDKVLYTYAASEDVVAMESQPLLGFTVQGPTARDCSFQLFHKTTLFRAFRAEDSATALRWAEAIKAATVLETGDPLSPPF</sequence>
<dbReference type="Gene3D" id="2.30.29.30">
    <property type="entry name" value="Pleckstrin-homology domain (PH domain)/Phosphotyrosine-binding domain (PTB)"/>
    <property type="match status" value="2"/>
</dbReference>
<feature type="compositionally biased region" description="Gly residues" evidence="10">
    <location>
        <begin position="702"/>
        <end position="711"/>
    </location>
</feature>
<feature type="compositionally biased region" description="Basic and acidic residues" evidence="10">
    <location>
        <begin position="561"/>
        <end position="570"/>
    </location>
</feature>
<feature type="region of interest" description="Disordered" evidence="10">
    <location>
        <begin position="1"/>
        <end position="84"/>
    </location>
</feature>